<evidence type="ECO:0000313" key="3">
    <source>
        <dbReference type="Proteomes" id="UP001500711"/>
    </source>
</evidence>
<feature type="region of interest" description="Disordered" evidence="1">
    <location>
        <begin position="102"/>
        <end position="123"/>
    </location>
</feature>
<accession>A0ABP7B3C0</accession>
<reference evidence="3" key="1">
    <citation type="journal article" date="2019" name="Int. J. Syst. Evol. Microbiol.">
        <title>The Global Catalogue of Microorganisms (GCM) 10K type strain sequencing project: providing services to taxonomists for standard genome sequencing and annotation.</title>
        <authorList>
            <consortium name="The Broad Institute Genomics Platform"/>
            <consortium name="The Broad Institute Genome Sequencing Center for Infectious Disease"/>
            <person name="Wu L."/>
            <person name="Ma J."/>
        </authorList>
    </citation>
    <scope>NUCLEOTIDE SEQUENCE [LARGE SCALE GENOMIC DNA]</scope>
    <source>
        <strain evidence="3">JCM 17494</strain>
    </source>
</reference>
<proteinExistence type="predicted"/>
<name>A0ABP7B3C0_9PSEU</name>
<gene>
    <name evidence="2" type="ORF">GCM10022267_38150</name>
</gene>
<dbReference type="Proteomes" id="UP001500711">
    <property type="component" value="Unassembled WGS sequence"/>
</dbReference>
<protein>
    <submittedName>
        <fullName evidence="2">Uncharacterized protein</fullName>
    </submittedName>
</protein>
<keyword evidence="3" id="KW-1185">Reference proteome</keyword>
<organism evidence="2 3">
    <name type="scientific">Lentzea roselyniae</name>
    <dbReference type="NCBI Taxonomy" id="531940"/>
    <lineage>
        <taxon>Bacteria</taxon>
        <taxon>Bacillati</taxon>
        <taxon>Actinomycetota</taxon>
        <taxon>Actinomycetes</taxon>
        <taxon>Pseudonocardiales</taxon>
        <taxon>Pseudonocardiaceae</taxon>
        <taxon>Lentzea</taxon>
    </lineage>
</organism>
<dbReference type="EMBL" id="BAABBE010000010">
    <property type="protein sequence ID" value="GAA3647944.1"/>
    <property type="molecule type" value="Genomic_DNA"/>
</dbReference>
<sequence length="123" mass="13287">MSRLDRGQRILQLGDNIGNGGISLAVQDRMTVRRVPAQVDLVQQLGFESHRRQETKGLATNQAGQINAIQSSHIAPSLAVVVPPVRDLQERCAGARQRVVLAPTPPGVTPLEDHPAGQAPYRT</sequence>
<evidence type="ECO:0000256" key="1">
    <source>
        <dbReference type="SAM" id="MobiDB-lite"/>
    </source>
</evidence>
<comment type="caution">
    <text evidence="2">The sequence shown here is derived from an EMBL/GenBank/DDBJ whole genome shotgun (WGS) entry which is preliminary data.</text>
</comment>
<evidence type="ECO:0000313" key="2">
    <source>
        <dbReference type="EMBL" id="GAA3647944.1"/>
    </source>
</evidence>